<protein>
    <submittedName>
        <fullName evidence="4">Transposase</fullName>
    </submittedName>
</protein>
<gene>
    <name evidence="4" type="ORF">J3A84_13080</name>
</gene>
<dbReference type="PANTHER" id="PTHR33678">
    <property type="entry name" value="BLL1576 PROTEIN"/>
    <property type="match status" value="1"/>
</dbReference>
<dbReference type="Pfam" id="PF03050">
    <property type="entry name" value="DDE_Tnp_IS66"/>
    <property type="match status" value="1"/>
</dbReference>
<evidence type="ECO:0000313" key="4">
    <source>
        <dbReference type="EMBL" id="MBO1265966.1"/>
    </source>
</evidence>
<keyword evidence="5" id="KW-1185">Reference proteome</keyword>
<dbReference type="Pfam" id="PF13007">
    <property type="entry name" value="LZ_Tnp_IS66"/>
    <property type="match status" value="1"/>
</dbReference>
<feature type="non-terminal residue" evidence="4">
    <location>
        <position position="223"/>
    </location>
</feature>
<dbReference type="PANTHER" id="PTHR33678:SF2">
    <property type="match status" value="1"/>
</dbReference>
<evidence type="ECO:0000256" key="1">
    <source>
        <dbReference type="SAM" id="Coils"/>
    </source>
</evidence>
<name>A0A939KKC9_9CLOT</name>
<reference evidence="4" key="1">
    <citation type="submission" date="2021-03" db="EMBL/GenBank/DDBJ databases">
        <title>Proteiniclasticum marinus sp. nov., isolated from tidal flat sediment.</title>
        <authorList>
            <person name="Namirimu T."/>
            <person name="Yang J.-A."/>
            <person name="Yang S.-H."/>
            <person name="Kim Y.-J."/>
            <person name="Kwon K.K."/>
        </authorList>
    </citation>
    <scope>NUCLEOTIDE SEQUENCE</scope>
    <source>
        <strain evidence="4">SCR006</strain>
    </source>
</reference>
<dbReference type="InterPro" id="IPR004291">
    <property type="entry name" value="Transposase_IS66_central"/>
</dbReference>
<feature type="domain" description="Transposase IS66 central" evidence="2">
    <location>
        <begin position="190"/>
        <end position="223"/>
    </location>
</feature>
<sequence length="223" mass="25726">MNDTDTSVLLEVIKEQNKTIESLRKTIEEMSVNIILLREQIEYLNKKRYGAKSEKTAALTGQIVMDEVFEHGQFDEAETAADLTEDAEEDLTPKKASRKGYSREKALVNLPREEKLYTLTDEDKVCSVDGDRLFPAGKKYLRTEIEYTPASMKLVEIYVETAECRTCRTCRKEGRSYMIQAEPDQPVLQHSMASPSSVAWTMYQKYVNHVPLYRQEKDWHNLG</sequence>
<accession>A0A939KKC9</accession>
<dbReference type="AlphaFoldDB" id="A0A939KKC9"/>
<organism evidence="4 5">
    <name type="scientific">Proteiniclasticum aestuarii</name>
    <dbReference type="NCBI Taxonomy" id="2817862"/>
    <lineage>
        <taxon>Bacteria</taxon>
        <taxon>Bacillati</taxon>
        <taxon>Bacillota</taxon>
        <taxon>Clostridia</taxon>
        <taxon>Eubacteriales</taxon>
        <taxon>Clostridiaceae</taxon>
        <taxon>Proteiniclasticum</taxon>
    </lineage>
</organism>
<feature type="domain" description="Transposase TnpC homeodomain" evidence="3">
    <location>
        <begin position="37"/>
        <end position="114"/>
    </location>
</feature>
<dbReference type="EMBL" id="JAFNJU010000011">
    <property type="protein sequence ID" value="MBO1265966.1"/>
    <property type="molecule type" value="Genomic_DNA"/>
</dbReference>
<keyword evidence="1" id="KW-0175">Coiled coil</keyword>
<evidence type="ECO:0000259" key="2">
    <source>
        <dbReference type="Pfam" id="PF03050"/>
    </source>
</evidence>
<dbReference type="Proteomes" id="UP000664218">
    <property type="component" value="Unassembled WGS sequence"/>
</dbReference>
<dbReference type="InterPro" id="IPR052344">
    <property type="entry name" value="Transposase-related"/>
</dbReference>
<comment type="caution">
    <text evidence="4">The sequence shown here is derived from an EMBL/GenBank/DDBJ whole genome shotgun (WGS) entry which is preliminary data.</text>
</comment>
<dbReference type="InterPro" id="IPR024463">
    <property type="entry name" value="Transposase_TnpC_homeodom"/>
</dbReference>
<proteinExistence type="predicted"/>
<dbReference type="RefSeq" id="WP_207600493.1">
    <property type="nucleotide sequence ID" value="NZ_JAFNJU010000011.1"/>
</dbReference>
<feature type="coiled-coil region" evidence="1">
    <location>
        <begin position="13"/>
        <end position="40"/>
    </location>
</feature>
<evidence type="ECO:0000259" key="3">
    <source>
        <dbReference type="Pfam" id="PF13007"/>
    </source>
</evidence>
<evidence type="ECO:0000313" key="5">
    <source>
        <dbReference type="Proteomes" id="UP000664218"/>
    </source>
</evidence>